<dbReference type="AlphaFoldDB" id="A0AA39IZZ8"/>
<evidence type="ECO:0000313" key="3">
    <source>
        <dbReference type="Proteomes" id="UP001175226"/>
    </source>
</evidence>
<organism evidence="2 3">
    <name type="scientific">Armillaria borealis</name>
    <dbReference type="NCBI Taxonomy" id="47425"/>
    <lineage>
        <taxon>Eukaryota</taxon>
        <taxon>Fungi</taxon>
        <taxon>Dikarya</taxon>
        <taxon>Basidiomycota</taxon>
        <taxon>Agaricomycotina</taxon>
        <taxon>Agaricomycetes</taxon>
        <taxon>Agaricomycetidae</taxon>
        <taxon>Agaricales</taxon>
        <taxon>Marasmiineae</taxon>
        <taxon>Physalacriaceae</taxon>
        <taxon>Armillaria</taxon>
    </lineage>
</organism>
<name>A0AA39IZZ8_9AGAR</name>
<keyword evidence="3" id="KW-1185">Reference proteome</keyword>
<evidence type="ECO:0000256" key="1">
    <source>
        <dbReference type="SAM" id="MobiDB-lite"/>
    </source>
</evidence>
<comment type="caution">
    <text evidence="2">The sequence shown here is derived from an EMBL/GenBank/DDBJ whole genome shotgun (WGS) entry which is preliminary data.</text>
</comment>
<evidence type="ECO:0000313" key="2">
    <source>
        <dbReference type="EMBL" id="KAK0432960.1"/>
    </source>
</evidence>
<feature type="compositionally biased region" description="Basic and acidic residues" evidence="1">
    <location>
        <begin position="340"/>
        <end position="350"/>
    </location>
</feature>
<sequence length="360" mass="39868">MGMYDSHYCSPTELASNLAFGDAGAAMEEHMELFFEDAMADEARLPAQRSITGRRKLWLERRGRHGRVRIHGETAVDWNSQEFWARIEIDGETPKFIKMGIFTEVASEGGRGLKEAQVLRELARWYRETNETVHVSDFARDDRCTLSQDHLNAPAALPRFSHSGTASGVNTNVYTEEHQQISHLEIVKQLGSSGGGDGQLDAVGSERSRVCIGVAGSGVDGTELSLSSSRMIGNRSEAMLLSLGLPGEAFITKLDARKDQRKGGVKERRLLSIQARTRRVCARGVRSRRVTRNIHKRTRESRERGAPVQPMTCVEGTREWRRALPPAKAGYVVANLAGGREGEAEPERDMNALALNSPRS</sequence>
<protein>
    <submittedName>
        <fullName evidence="2">Uncharacterized protein</fullName>
    </submittedName>
</protein>
<dbReference type="EMBL" id="JAUEPT010000087">
    <property type="protein sequence ID" value="KAK0432960.1"/>
    <property type="molecule type" value="Genomic_DNA"/>
</dbReference>
<dbReference type="Proteomes" id="UP001175226">
    <property type="component" value="Unassembled WGS sequence"/>
</dbReference>
<feature type="region of interest" description="Disordered" evidence="1">
    <location>
        <begin position="338"/>
        <end position="360"/>
    </location>
</feature>
<proteinExistence type="predicted"/>
<accession>A0AA39IZZ8</accession>
<gene>
    <name evidence="2" type="ORF">EV421DRAFT_1741951</name>
</gene>
<reference evidence="2" key="1">
    <citation type="submission" date="2023-06" db="EMBL/GenBank/DDBJ databases">
        <authorList>
            <consortium name="Lawrence Berkeley National Laboratory"/>
            <person name="Ahrendt S."/>
            <person name="Sahu N."/>
            <person name="Indic B."/>
            <person name="Wong-Bajracharya J."/>
            <person name="Merenyi Z."/>
            <person name="Ke H.-M."/>
            <person name="Monk M."/>
            <person name="Kocsube S."/>
            <person name="Drula E."/>
            <person name="Lipzen A."/>
            <person name="Balint B."/>
            <person name="Henrissat B."/>
            <person name="Andreopoulos B."/>
            <person name="Martin F.M."/>
            <person name="Harder C.B."/>
            <person name="Rigling D."/>
            <person name="Ford K.L."/>
            <person name="Foster G.D."/>
            <person name="Pangilinan J."/>
            <person name="Papanicolaou A."/>
            <person name="Barry K."/>
            <person name="LaButti K."/>
            <person name="Viragh M."/>
            <person name="Koriabine M."/>
            <person name="Yan M."/>
            <person name="Riley R."/>
            <person name="Champramary S."/>
            <person name="Plett K.L."/>
            <person name="Tsai I.J."/>
            <person name="Slot J."/>
            <person name="Sipos G."/>
            <person name="Plett J."/>
            <person name="Nagy L.G."/>
            <person name="Grigoriev I.V."/>
        </authorList>
    </citation>
    <scope>NUCLEOTIDE SEQUENCE</scope>
    <source>
        <strain evidence="2">FPL87.14</strain>
    </source>
</reference>